<proteinExistence type="predicted"/>
<accession>A0A0F7S0I3</accession>
<reference evidence="2" key="1">
    <citation type="submission" date="2014-06" db="EMBL/GenBank/DDBJ databases">
        <authorList>
            <person name="Berkman P.J."/>
        </authorList>
    </citation>
    <scope>NUCLEOTIDE SEQUENCE [LARGE SCALE GENOMIC DNA]</scope>
</reference>
<gene>
    <name evidence="1" type="primary">SSCI86750.1</name>
</gene>
<sequence length="115" mass="12834">MSSSNWQFLKAVPSFNIFSHLWTIYLTLCASSSPDYDLAVSLGRFYLHIAALQELFPWNQVVDYIVAICTERLGKASAANWAHFDNEVHLTHFQGLVAHNPSGSNVASNSKRPPP</sequence>
<name>A0A0F7S0I3_9BASI</name>
<dbReference type="EMBL" id="CCFA01005285">
    <property type="protein sequence ID" value="CDS02305.1"/>
    <property type="molecule type" value="Genomic_DNA"/>
</dbReference>
<dbReference type="Proteomes" id="UP000242770">
    <property type="component" value="Unassembled WGS sequence"/>
</dbReference>
<dbReference type="AlphaFoldDB" id="A0A0F7S0I3"/>
<evidence type="ECO:0000313" key="2">
    <source>
        <dbReference type="Proteomes" id="UP000242770"/>
    </source>
</evidence>
<organism evidence="1 2">
    <name type="scientific">Sporisorium scitamineum</name>
    <dbReference type="NCBI Taxonomy" id="49012"/>
    <lineage>
        <taxon>Eukaryota</taxon>
        <taxon>Fungi</taxon>
        <taxon>Dikarya</taxon>
        <taxon>Basidiomycota</taxon>
        <taxon>Ustilaginomycotina</taxon>
        <taxon>Ustilaginomycetes</taxon>
        <taxon>Ustilaginales</taxon>
        <taxon>Ustilaginaceae</taxon>
        <taxon>Sporisorium</taxon>
    </lineage>
</organism>
<protein>
    <submittedName>
        <fullName evidence="1">Uncharacterized protein</fullName>
    </submittedName>
</protein>
<keyword evidence="2" id="KW-1185">Reference proteome</keyword>
<evidence type="ECO:0000313" key="1">
    <source>
        <dbReference type="EMBL" id="CDS02305.1"/>
    </source>
</evidence>